<proteinExistence type="predicted"/>
<protein>
    <submittedName>
        <fullName evidence="2">Uncharacterized protein</fullName>
    </submittedName>
</protein>
<reference evidence="3" key="1">
    <citation type="journal article" date="2015" name="PLoS Genet.">
        <title>Genome Sequence and Transcriptome Analyses of Chrysochromulina tobin: Metabolic Tools for Enhanced Algal Fitness in the Prominent Order Prymnesiales (Haptophyceae).</title>
        <authorList>
            <person name="Hovde B.T."/>
            <person name="Deodato C.R."/>
            <person name="Hunsperger H.M."/>
            <person name="Ryken S.A."/>
            <person name="Yost W."/>
            <person name="Jha R.K."/>
            <person name="Patterson J."/>
            <person name="Monnat R.J. Jr."/>
            <person name="Barlow S.B."/>
            <person name="Starkenburg S.R."/>
            <person name="Cattolico R.A."/>
        </authorList>
    </citation>
    <scope>NUCLEOTIDE SEQUENCE</scope>
    <source>
        <strain evidence="3">CCMP291</strain>
    </source>
</reference>
<feature type="region of interest" description="Disordered" evidence="1">
    <location>
        <begin position="1"/>
        <end position="20"/>
    </location>
</feature>
<feature type="non-terminal residue" evidence="2">
    <location>
        <position position="48"/>
    </location>
</feature>
<dbReference type="Proteomes" id="UP000037460">
    <property type="component" value="Unassembled WGS sequence"/>
</dbReference>
<evidence type="ECO:0000313" key="2">
    <source>
        <dbReference type="EMBL" id="KOO29444.1"/>
    </source>
</evidence>
<comment type="caution">
    <text evidence="2">The sequence shown here is derived from an EMBL/GenBank/DDBJ whole genome shotgun (WGS) entry which is preliminary data.</text>
</comment>
<evidence type="ECO:0000256" key="1">
    <source>
        <dbReference type="SAM" id="MobiDB-lite"/>
    </source>
</evidence>
<name>A0A0M0JSB6_9EUKA</name>
<dbReference type="AlphaFoldDB" id="A0A0M0JSB6"/>
<sequence length="48" mass="5536">MRLFVGRRKAEQPPAPEPGFLAQTRRNLKTLNMDECKTALYKATTDDR</sequence>
<dbReference type="EMBL" id="JWZX01002415">
    <property type="protein sequence ID" value="KOO29444.1"/>
    <property type="molecule type" value="Genomic_DNA"/>
</dbReference>
<gene>
    <name evidence="2" type="ORF">Ctob_004856</name>
</gene>
<keyword evidence="3" id="KW-1185">Reference proteome</keyword>
<accession>A0A0M0JSB6</accession>
<organism evidence="2 3">
    <name type="scientific">Chrysochromulina tobinii</name>
    <dbReference type="NCBI Taxonomy" id="1460289"/>
    <lineage>
        <taxon>Eukaryota</taxon>
        <taxon>Haptista</taxon>
        <taxon>Haptophyta</taxon>
        <taxon>Prymnesiophyceae</taxon>
        <taxon>Prymnesiales</taxon>
        <taxon>Chrysochromulinaceae</taxon>
        <taxon>Chrysochromulina</taxon>
    </lineage>
</organism>
<evidence type="ECO:0000313" key="3">
    <source>
        <dbReference type="Proteomes" id="UP000037460"/>
    </source>
</evidence>